<dbReference type="PRINTS" id="PR00986">
    <property type="entry name" value="TRNASYNTHVAL"/>
</dbReference>
<dbReference type="InterPro" id="IPR002303">
    <property type="entry name" value="Valyl-tRNA_ligase"/>
</dbReference>
<comment type="catalytic activity">
    <reaction evidence="9">
        <text>tRNA(Val) + L-valine + ATP = L-valyl-tRNA(Val) + AMP + diphosphate</text>
        <dbReference type="Rhea" id="RHEA:10704"/>
        <dbReference type="Rhea" id="RHEA-COMP:9672"/>
        <dbReference type="Rhea" id="RHEA-COMP:9708"/>
        <dbReference type="ChEBI" id="CHEBI:30616"/>
        <dbReference type="ChEBI" id="CHEBI:33019"/>
        <dbReference type="ChEBI" id="CHEBI:57762"/>
        <dbReference type="ChEBI" id="CHEBI:78442"/>
        <dbReference type="ChEBI" id="CHEBI:78537"/>
        <dbReference type="ChEBI" id="CHEBI:456215"/>
        <dbReference type="EC" id="6.1.1.9"/>
    </reaction>
</comment>
<dbReference type="PANTHER" id="PTHR11946:SF93">
    <property type="entry name" value="VALINE--TRNA LIGASE, CHLOROPLASTIC_MITOCHONDRIAL 2"/>
    <property type="match status" value="1"/>
</dbReference>
<feature type="domain" description="Methionyl/Valyl/Leucyl/Isoleucyl-tRNA synthetase anticodon-binding" evidence="13">
    <location>
        <begin position="623"/>
        <end position="774"/>
    </location>
</feature>
<dbReference type="KEGG" id="cher:DK880_00685"/>
<dbReference type="InterPro" id="IPR033705">
    <property type="entry name" value="Anticodon_Ia_Val"/>
</dbReference>
<dbReference type="GO" id="GO:0004832">
    <property type="term" value="F:valine-tRNA ligase activity"/>
    <property type="evidence" value="ECO:0007669"/>
    <property type="project" value="UniProtKB-UniRule"/>
</dbReference>
<dbReference type="RefSeq" id="WP_109997398.1">
    <property type="nucleotide sequence ID" value="NZ_CP029619.1"/>
</dbReference>
<dbReference type="GO" id="GO:0006438">
    <property type="term" value="P:valyl-tRNA aminoacylation"/>
    <property type="evidence" value="ECO:0007669"/>
    <property type="project" value="UniProtKB-UniRule"/>
</dbReference>
<dbReference type="InterPro" id="IPR009080">
    <property type="entry name" value="tRNAsynth_Ia_anticodon-bd"/>
</dbReference>
<evidence type="ECO:0000256" key="10">
    <source>
        <dbReference type="NCBIfam" id="TIGR00422"/>
    </source>
</evidence>
<evidence type="ECO:0000259" key="12">
    <source>
        <dbReference type="Pfam" id="PF00133"/>
    </source>
</evidence>
<evidence type="ECO:0000256" key="8">
    <source>
        <dbReference type="ARBA" id="ARBA00023146"/>
    </source>
</evidence>
<keyword evidence="7 11" id="KW-0648">Protein biosynthesis</keyword>
<comment type="subcellular location">
    <subcellularLocation>
        <location evidence="1">Cytoplasm</location>
    </subcellularLocation>
</comment>
<accession>A0A2Z3LE29</accession>
<dbReference type="PANTHER" id="PTHR11946">
    <property type="entry name" value="VALYL-TRNA SYNTHETASES"/>
    <property type="match status" value="1"/>
</dbReference>
<dbReference type="InterPro" id="IPR022874">
    <property type="entry name" value="Valine-tRNA_ligase_type_2"/>
</dbReference>
<evidence type="ECO:0000256" key="2">
    <source>
        <dbReference type="ARBA" id="ARBA00013169"/>
    </source>
</evidence>
<keyword evidence="15" id="KW-1185">Reference proteome</keyword>
<keyword evidence="8 11" id="KW-0030">Aminoacyl-tRNA synthetase</keyword>
<evidence type="ECO:0000256" key="9">
    <source>
        <dbReference type="ARBA" id="ARBA00047552"/>
    </source>
</evidence>
<dbReference type="Proteomes" id="UP000245872">
    <property type="component" value="Chromosome"/>
</dbReference>
<evidence type="ECO:0000256" key="6">
    <source>
        <dbReference type="ARBA" id="ARBA00022840"/>
    </source>
</evidence>
<dbReference type="Gene3D" id="3.40.50.620">
    <property type="entry name" value="HUPs"/>
    <property type="match status" value="2"/>
</dbReference>
<comment type="similarity">
    <text evidence="11">Belongs to the class-I aminoacyl-tRNA synthetase family.</text>
</comment>
<dbReference type="GO" id="GO:0002161">
    <property type="term" value="F:aminoacyl-tRNA deacylase activity"/>
    <property type="evidence" value="ECO:0007669"/>
    <property type="project" value="InterPro"/>
</dbReference>
<protein>
    <recommendedName>
        <fullName evidence="2 10">Valine--tRNA ligase</fullName>
        <ecNumber evidence="2 10">6.1.1.9</ecNumber>
    </recommendedName>
</protein>
<dbReference type="NCBIfam" id="NF009687">
    <property type="entry name" value="PRK13208.1"/>
    <property type="match status" value="1"/>
</dbReference>
<reference evidence="14 15" key="1">
    <citation type="submission" date="2018-05" db="EMBL/GenBank/DDBJ databases">
        <title>Candidatus Cardinium hertigii Genome Assembly.</title>
        <authorList>
            <person name="Showmaker K.C."/>
            <person name="Walden K.O."/>
            <person name="Fields C.J."/>
            <person name="Lambert K.N."/>
            <person name="Hudson M.E."/>
        </authorList>
    </citation>
    <scope>NUCLEOTIDE SEQUENCE [LARGE SCALE GENOMIC DNA]</scope>
    <source>
        <strain evidence="15">cHgTN10</strain>
    </source>
</reference>
<dbReference type="EC" id="6.1.1.9" evidence="2 10"/>
<evidence type="ECO:0000313" key="14">
    <source>
        <dbReference type="EMBL" id="AWN81996.1"/>
    </source>
</evidence>
<dbReference type="EMBL" id="CP029619">
    <property type="protein sequence ID" value="AWN81996.1"/>
    <property type="molecule type" value="Genomic_DNA"/>
</dbReference>
<feature type="domain" description="Aminoacyl-tRNA synthetase class Ia" evidence="12">
    <location>
        <begin position="17"/>
        <end position="571"/>
    </location>
</feature>
<proteinExistence type="inferred from homology"/>
<name>A0A2Z3LE29_9BACT</name>
<evidence type="ECO:0000259" key="13">
    <source>
        <dbReference type="Pfam" id="PF08264"/>
    </source>
</evidence>
<evidence type="ECO:0000256" key="3">
    <source>
        <dbReference type="ARBA" id="ARBA00022490"/>
    </source>
</evidence>
<dbReference type="Pfam" id="PF08264">
    <property type="entry name" value="Anticodon_1"/>
    <property type="match status" value="1"/>
</dbReference>
<keyword evidence="6 11" id="KW-0067">ATP-binding</keyword>
<dbReference type="GO" id="GO:0005524">
    <property type="term" value="F:ATP binding"/>
    <property type="evidence" value="ECO:0007669"/>
    <property type="project" value="UniProtKB-KW"/>
</dbReference>
<dbReference type="CDD" id="cd07962">
    <property type="entry name" value="Anticodon_Ia_Val"/>
    <property type="match status" value="1"/>
</dbReference>
<evidence type="ECO:0000313" key="15">
    <source>
        <dbReference type="Proteomes" id="UP000245872"/>
    </source>
</evidence>
<gene>
    <name evidence="14" type="primary">valS</name>
    <name evidence="14" type="ORF">DK880_00685</name>
</gene>
<dbReference type="NCBIfam" id="TIGR00422">
    <property type="entry name" value="valS"/>
    <property type="match status" value="1"/>
</dbReference>
<dbReference type="HAMAP" id="MF_02005">
    <property type="entry name" value="Val_tRNA_synth_type2"/>
    <property type="match status" value="1"/>
</dbReference>
<dbReference type="FunFam" id="3.40.50.620:FF:000192">
    <property type="entry name" value="Valine--tRNA ligase"/>
    <property type="match status" value="1"/>
</dbReference>
<evidence type="ECO:0000256" key="7">
    <source>
        <dbReference type="ARBA" id="ARBA00022917"/>
    </source>
</evidence>
<sequence length="825" mass="94245">MASLTAQYHFLEREKYWQCFWEEQKIYNWDPKIDRQNTFVVDTPPPTVSGQLHIGHICSYSQVDFIVRFQRMIGKNIFYPMGFDDNGLPTERLVEKQSGIRAVDMSRADFIALCHKVITIEEDKFKKLFKAMALSVDWSLAYQTISPLSRKLSQLSFLALLAKGEIYRKEQPILWDPVDGTALSQADIEEKERSSYMHHVLFYQEGTQAVLPIATTRPELLPACVALFYHPDDSRYQYLAGSYAITPIFAIRVPILADSLVQPDKGTGLVMCCTFGDQTDMLWWQQHQLPTSIILNKQGIITADHAGPLRGLSVAAAREKIVQILKEQHVLTHQAAIQQTVKCAERSGAPLEILTTPQWFVRTMVHKEALLAKAHALQWHPPIMKDRLTTWISNLSWDWCISRQRYFGVPIPVWYSKRPGEEGKILLPTIDQLPVNPLEDLPVGYSRAEVEPEYDVMDTWATSSISPQLSTHAIDKTFNIDYSRHNQLFPMDVRPQAHEIIRTWAFYTLLKAYLHENTIPWKNIMIHGWCLAPDLNKMSKSKGNTILPEAVLAHYGADAIRYWSATVRLGADTCYAENIVKNGKRLVTKLWNAGKFIAQHFNNLSDCFFTDPLSAHSITHTLDKWLLESLSLLIKEVAHCFLTYDYAAALALMEAFFWSLFCDDYLEISKKRIYNEIKDDSAGQQSALITLYHTFYSLLQLFAPIIPHITEELAQGIYPHKGSIHQKGNWPILSFNDLLTQEQRNQVQCLREIVGLVRKAKANQQLSIKAPIQLLAIEGMDLASDLCQELTNVTNSQEIIEHRNLPDNKGLSLQGESCRIQLIFA</sequence>
<keyword evidence="3" id="KW-0963">Cytoplasm</keyword>
<dbReference type="GO" id="GO:0005829">
    <property type="term" value="C:cytosol"/>
    <property type="evidence" value="ECO:0007669"/>
    <property type="project" value="TreeGrafter"/>
</dbReference>
<dbReference type="InterPro" id="IPR002300">
    <property type="entry name" value="aa-tRNA-synth_Ia"/>
</dbReference>
<evidence type="ECO:0000256" key="5">
    <source>
        <dbReference type="ARBA" id="ARBA00022741"/>
    </source>
</evidence>
<dbReference type="AlphaFoldDB" id="A0A2Z3LE29"/>
<dbReference type="PROSITE" id="PS00178">
    <property type="entry name" value="AA_TRNA_LIGASE_I"/>
    <property type="match status" value="1"/>
</dbReference>
<dbReference type="Gene3D" id="1.10.730.10">
    <property type="entry name" value="Isoleucyl-tRNA Synthetase, Domain 1"/>
    <property type="match status" value="1"/>
</dbReference>
<dbReference type="SUPFAM" id="SSF47323">
    <property type="entry name" value="Anticodon-binding domain of a subclass of class I aminoacyl-tRNA synthetases"/>
    <property type="match status" value="1"/>
</dbReference>
<dbReference type="InterPro" id="IPR013155">
    <property type="entry name" value="M/V/L/I-tRNA-synth_anticd-bd"/>
</dbReference>
<keyword evidence="5 11" id="KW-0547">Nucleotide-binding</keyword>
<organism evidence="14 15">
    <name type="scientific">Candidatus Cardinium hertigii</name>
    <dbReference type="NCBI Taxonomy" id="247481"/>
    <lineage>
        <taxon>Bacteria</taxon>
        <taxon>Pseudomonadati</taxon>
        <taxon>Bacteroidota</taxon>
        <taxon>Cytophagia</taxon>
        <taxon>Cytophagales</taxon>
        <taxon>Amoebophilaceae</taxon>
        <taxon>Candidatus Cardinium</taxon>
    </lineage>
</organism>
<dbReference type="InterPro" id="IPR009008">
    <property type="entry name" value="Val/Leu/Ile-tRNA-synth_edit"/>
</dbReference>
<dbReference type="SUPFAM" id="SSF50677">
    <property type="entry name" value="ValRS/IleRS/LeuRS editing domain"/>
    <property type="match status" value="1"/>
</dbReference>
<evidence type="ECO:0000256" key="4">
    <source>
        <dbReference type="ARBA" id="ARBA00022598"/>
    </source>
</evidence>
<evidence type="ECO:0000256" key="1">
    <source>
        <dbReference type="ARBA" id="ARBA00004496"/>
    </source>
</evidence>
<keyword evidence="4 11" id="KW-0436">Ligase</keyword>
<dbReference type="InterPro" id="IPR001412">
    <property type="entry name" value="aa-tRNA-synth_I_CS"/>
</dbReference>
<dbReference type="Pfam" id="PF00133">
    <property type="entry name" value="tRNA-synt_1"/>
    <property type="match status" value="1"/>
</dbReference>
<dbReference type="SUPFAM" id="SSF52374">
    <property type="entry name" value="Nucleotidylyl transferase"/>
    <property type="match status" value="1"/>
</dbReference>
<evidence type="ECO:0000256" key="11">
    <source>
        <dbReference type="RuleBase" id="RU363035"/>
    </source>
</evidence>
<dbReference type="InterPro" id="IPR014729">
    <property type="entry name" value="Rossmann-like_a/b/a_fold"/>
</dbReference>
<dbReference type="OrthoDB" id="9810365at2"/>